<dbReference type="GO" id="GO:0000976">
    <property type="term" value="F:transcription cis-regulatory region binding"/>
    <property type="evidence" value="ECO:0007669"/>
    <property type="project" value="TreeGrafter"/>
</dbReference>
<evidence type="ECO:0000313" key="6">
    <source>
        <dbReference type="EMBL" id="GAC21590.1"/>
    </source>
</evidence>
<dbReference type="CDD" id="cd06267">
    <property type="entry name" value="PBP1_LacI_sugar_binding-like"/>
    <property type="match status" value="1"/>
</dbReference>
<dbReference type="PANTHER" id="PTHR30146">
    <property type="entry name" value="LACI-RELATED TRANSCRIPTIONAL REPRESSOR"/>
    <property type="match status" value="1"/>
</dbReference>
<evidence type="ECO:0000256" key="2">
    <source>
        <dbReference type="ARBA" id="ARBA00023015"/>
    </source>
</evidence>
<dbReference type="Pfam" id="PF13377">
    <property type="entry name" value="Peripla_BP_3"/>
    <property type="match status" value="1"/>
</dbReference>
<evidence type="ECO:0000256" key="3">
    <source>
        <dbReference type="ARBA" id="ARBA00023125"/>
    </source>
</evidence>
<feature type="domain" description="Transcriptional regulator LacI/GalR-like sensor" evidence="5">
    <location>
        <begin position="131"/>
        <end position="291"/>
    </location>
</feature>
<dbReference type="AlphaFoldDB" id="K6ZDU6"/>
<dbReference type="Proteomes" id="UP000006327">
    <property type="component" value="Unassembled WGS sequence"/>
</dbReference>
<evidence type="ECO:0000256" key="4">
    <source>
        <dbReference type="ARBA" id="ARBA00023163"/>
    </source>
</evidence>
<evidence type="ECO:0000313" key="7">
    <source>
        <dbReference type="Proteomes" id="UP000006327"/>
    </source>
</evidence>
<sequence length="298" mass="32800">MNAANNLGFTPSRLGASLKQGRTFNIVVLVPDITNPYFSPVVRSMERTANLRGYSVLLGDTQDTPEREQSYAKMVQSKQADGIIINSQRLPFDLNFNTTIPPLVSVSELVENEDIYRVGVDNVAIGKLATSHLLELGHKRIAVISGTKNLQSCNDRLQGYKLALQQANISYDPNLVYYAEYSPETGAQVAKQLVTDFPDISAIFSFGDLMSIGILHMLSKLGFKVPQQISVISVDNISQAPFCNPPLTTVAQPMDQIGELSMTTLIDLIEKKAPQNKLSLLPHFLVCRESTGPFIARK</sequence>
<dbReference type="InterPro" id="IPR046335">
    <property type="entry name" value="LacI/GalR-like_sensor"/>
</dbReference>
<dbReference type="eggNOG" id="COG1609">
    <property type="taxonomic scope" value="Bacteria"/>
</dbReference>
<keyword evidence="4" id="KW-0804">Transcription</keyword>
<keyword evidence="7" id="KW-1185">Reference proteome</keyword>
<protein>
    <submittedName>
        <fullName evidence="6">HTH-type transcriptional repressor cytR</fullName>
    </submittedName>
</protein>
<proteinExistence type="predicted"/>
<evidence type="ECO:0000256" key="1">
    <source>
        <dbReference type="ARBA" id="ARBA00022491"/>
    </source>
</evidence>
<dbReference type="SUPFAM" id="SSF53822">
    <property type="entry name" value="Periplasmic binding protein-like I"/>
    <property type="match status" value="1"/>
</dbReference>
<name>K6ZDU6_9ALTE</name>
<dbReference type="InterPro" id="IPR028082">
    <property type="entry name" value="Peripla_BP_I"/>
</dbReference>
<evidence type="ECO:0000259" key="5">
    <source>
        <dbReference type="Pfam" id="PF13377"/>
    </source>
</evidence>
<dbReference type="GO" id="GO:0003700">
    <property type="term" value="F:DNA-binding transcription factor activity"/>
    <property type="evidence" value="ECO:0007669"/>
    <property type="project" value="TreeGrafter"/>
</dbReference>
<dbReference type="EMBL" id="BAEO01000062">
    <property type="protein sequence ID" value="GAC21590.1"/>
    <property type="molecule type" value="Genomic_DNA"/>
</dbReference>
<accession>K6ZDU6</accession>
<reference evidence="6 7" key="1">
    <citation type="journal article" date="2017" name="Antonie Van Leeuwenhoek">
        <title>Rhizobium rhizosphaerae sp. nov., a novel species isolated from rice rhizosphere.</title>
        <authorList>
            <person name="Zhao J.J."/>
            <person name="Zhang J."/>
            <person name="Zhang R.J."/>
            <person name="Zhang C.W."/>
            <person name="Yin H.Q."/>
            <person name="Zhang X.X."/>
        </authorList>
    </citation>
    <scope>NUCLEOTIDE SEQUENCE [LARGE SCALE GENOMIC DNA]</scope>
    <source>
        <strain evidence="6 7">BSs20135</strain>
    </source>
</reference>
<keyword evidence="1" id="KW-0678">Repressor</keyword>
<dbReference type="STRING" id="493475.GARC_4648"/>
<dbReference type="PANTHER" id="PTHR30146:SF151">
    <property type="entry name" value="HTH-TYPE TRANSCRIPTIONAL REPRESSOR CYTR"/>
    <property type="match status" value="1"/>
</dbReference>
<dbReference type="Gene3D" id="3.40.50.2300">
    <property type="match status" value="2"/>
</dbReference>
<comment type="caution">
    <text evidence="6">The sequence shown here is derived from an EMBL/GenBank/DDBJ whole genome shotgun (WGS) entry which is preliminary data.</text>
</comment>
<gene>
    <name evidence="6" type="primary">cytR</name>
    <name evidence="6" type="ORF">GARC_4648</name>
</gene>
<organism evidence="6 7">
    <name type="scientific">Paraglaciecola arctica BSs20135</name>
    <dbReference type="NCBI Taxonomy" id="493475"/>
    <lineage>
        <taxon>Bacteria</taxon>
        <taxon>Pseudomonadati</taxon>
        <taxon>Pseudomonadota</taxon>
        <taxon>Gammaproteobacteria</taxon>
        <taxon>Alteromonadales</taxon>
        <taxon>Alteromonadaceae</taxon>
        <taxon>Paraglaciecola</taxon>
    </lineage>
</organism>
<keyword evidence="3" id="KW-0238">DNA-binding</keyword>
<keyword evidence="2" id="KW-0805">Transcription regulation</keyword>